<dbReference type="EMBL" id="JWJH01000028">
    <property type="protein sequence ID" value="KJF65609.1"/>
    <property type="molecule type" value="Genomic_DNA"/>
</dbReference>
<evidence type="ECO:0008006" key="3">
    <source>
        <dbReference type="Google" id="ProtNLM"/>
    </source>
</evidence>
<reference evidence="1 2" key="1">
    <citation type="submission" date="2015-03" db="EMBL/GenBank/DDBJ databases">
        <title>Draft Genome Sequences of Agrobacterium nepotum Strain 39/7T (= CFBP 7436T = LMG 26435T) and Agrobacterium sp. Strain KFB 330 (= CFBP 8308 = LMG 28674).</title>
        <authorList>
            <person name="Kuzmanovic N."/>
            <person name="Pulawska J."/>
            <person name="Obradovic A."/>
        </authorList>
    </citation>
    <scope>NUCLEOTIDE SEQUENCE [LARGE SCALE GENOMIC DNA]</scope>
    <source>
        <strain evidence="1 2">39/7</strain>
    </source>
</reference>
<organism evidence="1 2">
    <name type="scientific">Rhizobium nepotum 39/7</name>
    <dbReference type="NCBI Taxonomy" id="1368418"/>
    <lineage>
        <taxon>Bacteria</taxon>
        <taxon>Pseudomonadati</taxon>
        <taxon>Pseudomonadota</taxon>
        <taxon>Alphaproteobacteria</taxon>
        <taxon>Hyphomicrobiales</taxon>
        <taxon>Rhizobiaceae</taxon>
        <taxon>Rhizobium/Agrobacterium group</taxon>
        <taxon>Rhizobium</taxon>
    </lineage>
</organism>
<gene>
    <name evidence="1" type="ORF">RS75_22130</name>
</gene>
<protein>
    <recommendedName>
        <fullName evidence="3">Transposase</fullName>
    </recommendedName>
</protein>
<evidence type="ECO:0000313" key="2">
    <source>
        <dbReference type="Proteomes" id="UP000052068"/>
    </source>
</evidence>
<dbReference type="Proteomes" id="UP000052068">
    <property type="component" value="Unassembled WGS sequence"/>
</dbReference>
<comment type="caution">
    <text evidence="1">The sequence shown here is derived from an EMBL/GenBank/DDBJ whole genome shotgun (WGS) entry which is preliminary data.</text>
</comment>
<proteinExistence type="predicted"/>
<sequence length="72" mass="8653">MSDLFWLTPSQLGRIRPYSQLAHSILRIDDRHVVTVLFRAETLRLHPLNAWRRDEGEMDRRAIFALYQWTLC</sequence>
<name>A0ABR5CLI8_9HYPH</name>
<evidence type="ECO:0000313" key="1">
    <source>
        <dbReference type="EMBL" id="KJF65609.1"/>
    </source>
</evidence>
<accession>A0ABR5CLI8</accession>
<keyword evidence="2" id="KW-1185">Reference proteome</keyword>